<dbReference type="Pfam" id="PF12697">
    <property type="entry name" value="Abhydrolase_6"/>
    <property type="match status" value="1"/>
</dbReference>
<dbReference type="STRING" id="366602.Caul_4728"/>
<evidence type="ECO:0000259" key="2">
    <source>
        <dbReference type="Pfam" id="PF12697"/>
    </source>
</evidence>
<dbReference type="KEGG" id="cak:Caul_4728"/>
<feature type="compositionally biased region" description="Low complexity" evidence="1">
    <location>
        <begin position="295"/>
        <end position="406"/>
    </location>
</feature>
<dbReference type="InterPro" id="IPR000073">
    <property type="entry name" value="AB_hydrolase_1"/>
</dbReference>
<dbReference type="EMBL" id="CP000927">
    <property type="protein sequence ID" value="ABZ73848.1"/>
    <property type="molecule type" value="Genomic_DNA"/>
</dbReference>
<name>B0T326_CAUSK</name>
<accession>B0T326</accession>
<protein>
    <submittedName>
        <fullName evidence="3">Arylesterase-related protein</fullName>
    </submittedName>
</protein>
<proteinExistence type="predicted"/>
<dbReference type="AlphaFoldDB" id="B0T326"/>
<gene>
    <name evidence="3" type="ordered locus">Caul_4728</name>
</gene>
<dbReference type="Gene3D" id="3.40.50.1820">
    <property type="entry name" value="alpha/beta hydrolase"/>
    <property type="match status" value="1"/>
</dbReference>
<organism evidence="3">
    <name type="scientific">Caulobacter sp. (strain K31)</name>
    <dbReference type="NCBI Taxonomy" id="366602"/>
    <lineage>
        <taxon>Bacteria</taxon>
        <taxon>Pseudomonadati</taxon>
        <taxon>Pseudomonadota</taxon>
        <taxon>Alphaproteobacteria</taxon>
        <taxon>Caulobacterales</taxon>
        <taxon>Caulobacteraceae</taxon>
        <taxon>Caulobacter</taxon>
    </lineage>
</organism>
<dbReference type="PANTHER" id="PTHR43194:SF2">
    <property type="entry name" value="PEROXISOMAL MEMBRANE PROTEIN LPX1"/>
    <property type="match status" value="1"/>
</dbReference>
<feature type="domain" description="AB hydrolase-1" evidence="2">
    <location>
        <begin position="5"/>
        <end position="241"/>
    </location>
</feature>
<dbReference type="SUPFAM" id="SSF53474">
    <property type="entry name" value="alpha/beta-Hydrolases"/>
    <property type="match status" value="1"/>
</dbReference>
<sequence length="524" mass="51769">MTKTILMIHGFGAAGESWAPVAARFKSAGYTVEAPTIQAALRTVGAPPAGLAGKTLSDYVGEMSDLAEAIATRDGIKPVVFGHSMGGLIAQKLAEAGLVSGAVLFAPASPADARGKPSLSALFTFLNIVAASKPETKAVKIWRTGFLWGVLNKTPPERREAIFATTVHDSGQVLTDLAYPERDPRRTAHVDASKVTAPVLILGGAQDRTTPIADLRLVAKKYAGSTFKEYPNNGHWLVDEPGSAGILADVAAWLDAKGLGVKAPVVTATPAPAAKAAAPKAEPAKPVVAAAPVPAAKPAPKAKAPASAKTAPASKAPAKTDPAPKAAAPKAAPAPKVVKAAPAPKAATSAPKAPSKPAAKAAPAPKAKTPVKAVPVATPAAAPAKTAAKPPAKAKAVPAPKAAPAAKPAPAPKPEAAKAKPAAAPTAAKAPAKAVSPKPKAAAPAAKDTAVRTPAAKAPAAKAPAKAANPAPKVAPTKVKSAAAKPAAAKAPAATKAAPPAKTPAKAPATKSTAKSSPSAKKSV</sequence>
<dbReference type="PRINTS" id="PR01217">
    <property type="entry name" value="PRICHEXTENSN"/>
</dbReference>
<feature type="region of interest" description="Disordered" evidence="1">
    <location>
        <begin position="295"/>
        <end position="524"/>
    </location>
</feature>
<dbReference type="HOGENOM" id="CLU_559840_0_0_5"/>
<dbReference type="OrthoDB" id="9814966at2"/>
<dbReference type="eggNOG" id="COG2267">
    <property type="taxonomic scope" value="Bacteria"/>
</dbReference>
<dbReference type="InterPro" id="IPR050228">
    <property type="entry name" value="Carboxylesterase_BioH"/>
</dbReference>
<feature type="compositionally biased region" description="Low complexity" evidence="1">
    <location>
        <begin position="419"/>
        <end position="524"/>
    </location>
</feature>
<evidence type="ECO:0000256" key="1">
    <source>
        <dbReference type="SAM" id="MobiDB-lite"/>
    </source>
</evidence>
<dbReference type="InterPro" id="IPR029058">
    <property type="entry name" value="AB_hydrolase_fold"/>
</dbReference>
<reference evidence="3" key="1">
    <citation type="submission" date="2008-01" db="EMBL/GenBank/DDBJ databases">
        <title>Complete sequence of chromosome of Caulobacter sp. K31.</title>
        <authorList>
            <consortium name="US DOE Joint Genome Institute"/>
            <person name="Copeland A."/>
            <person name="Lucas S."/>
            <person name="Lapidus A."/>
            <person name="Barry K."/>
            <person name="Glavina del Rio T."/>
            <person name="Dalin E."/>
            <person name="Tice H."/>
            <person name="Pitluck S."/>
            <person name="Bruce D."/>
            <person name="Goodwin L."/>
            <person name="Thompson L.S."/>
            <person name="Brettin T."/>
            <person name="Detter J.C."/>
            <person name="Han C."/>
            <person name="Schmutz J."/>
            <person name="Larimer F."/>
            <person name="Land M."/>
            <person name="Hauser L."/>
            <person name="Kyrpides N."/>
            <person name="Kim E."/>
            <person name="Stephens C."/>
            <person name="Richardson P."/>
        </authorList>
    </citation>
    <scope>NUCLEOTIDE SEQUENCE [LARGE SCALE GENOMIC DNA]</scope>
    <source>
        <strain evidence="3">K31</strain>
    </source>
</reference>
<dbReference type="ESTHER" id="causk-b0t326">
    <property type="family name" value="6_AlphaBeta_hydrolase"/>
</dbReference>
<dbReference type="PANTHER" id="PTHR43194">
    <property type="entry name" value="HYDROLASE ALPHA/BETA FOLD FAMILY"/>
    <property type="match status" value="1"/>
</dbReference>
<evidence type="ECO:0000313" key="3">
    <source>
        <dbReference type="EMBL" id="ABZ73848.1"/>
    </source>
</evidence>